<name>A0AAD8B7T4_BIOPF</name>
<organism evidence="2 3">
    <name type="scientific">Biomphalaria pfeifferi</name>
    <name type="common">Bloodfluke planorb</name>
    <name type="synonym">Freshwater snail</name>
    <dbReference type="NCBI Taxonomy" id="112525"/>
    <lineage>
        <taxon>Eukaryota</taxon>
        <taxon>Metazoa</taxon>
        <taxon>Spiralia</taxon>
        <taxon>Lophotrochozoa</taxon>
        <taxon>Mollusca</taxon>
        <taxon>Gastropoda</taxon>
        <taxon>Heterobranchia</taxon>
        <taxon>Euthyneura</taxon>
        <taxon>Panpulmonata</taxon>
        <taxon>Hygrophila</taxon>
        <taxon>Lymnaeoidea</taxon>
        <taxon>Planorbidae</taxon>
        <taxon>Biomphalaria</taxon>
    </lineage>
</organism>
<proteinExistence type="predicted"/>
<gene>
    <name evidence="2" type="ORF">Bpfe_021077</name>
</gene>
<keyword evidence="1" id="KW-0472">Membrane</keyword>
<reference evidence="2" key="1">
    <citation type="journal article" date="2023" name="PLoS Negl. Trop. Dis.">
        <title>A genome sequence for Biomphalaria pfeifferi, the major vector snail for the human-infecting parasite Schistosoma mansoni.</title>
        <authorList>
            <person name="Bu L."/>
            <person name="Lu L."/>
            <person name="Laidemitt M.R."/>
            <person name="Zhang S.M."/>
            <person name="Mutuku M."/>
            <person name="Mkoji G."/>
            <person name="Steinauer M."/>
            <person name="Loker E.S."/>
        </authorList>
    </citation>
    <scope>NUCLEOTIDE SEQUENCE</scope>
    <source>
        <strain evidence="2">KasaAsao</strain>
    </source>
</reference>
<accession>A0AAD8B7T4</accession>
<protein>
    <submittedName>
        <fullName evidence="2">Uncharacterized protein</fullName>
    </submittedName>
</protein>
<evidence type="ECO:0000256" key="1">
    <source>
        <dbReference type="SAM" id="Phobius"/>
    </source>
</evidence>
<feature type="transmembrane region" description="Helical" evidence="1">
    <location>
        <begin position="12"/>
        <end position="30"/>
    </location>
</feature>
<keyword evidence="1" id="KW-0812">Transmembrane</keyword>
<dbReference type="EMBL" id="JASAOG010000125">
    <property type="protein sequence ID" value="KAK0049541.1"/>
    <property type="molecule type" value="Genomic_DNA"/>
</dbReference>
<feature type="non-terminal residue" evidence="2">
    <location>
        <position position="1"/>
    </location>
</feature>
<evidence type="ECO:0000313" key="2">
    <source>
        <dbReference type="EMBL" id="KAK0049541.1"/>
    </source>
</evidence>
<dbReference type="AlphaFoldDB" id="A0AAD8B7T4"/>
<keyword evidence="3" id="KW-1185">Reference proteome</keyword>
<dbReference type="Proteomes" id="UP001233172">
    <property type="component" value="Unassembled WGS sequence"/>
</dbReference>
<keyword evidence="1" id="KW-1133">Transmembrane helix</keyword>
<reference evidence="2" key="2">
    <citation type="submission" date="2023-04" db="EMBL/GenBank/DDBJ databases">
        <authorList>
            <person name="Bu L."/>
            <person name="Lu L."/>
            <person name="Laidemitt M.R."/>
            <person name="Zhang S.M."/>
            <person name="Mutuku M."/>
            <person name="Mkoji G."/>
            <person name="Steinauer M."/>
            <person name="Loker E.S."/>
        </authorList>
    </citation>
    <scope>NUCLEOTIDE SEQUENCE</scope>
    <source>
        <strain evidence="2">KasaAsao</strain>
        <tissue evidence="2">Whole Snail</tissue>
    </source>
</reference>
<comment type="caution">
    <text evidence="2">The sequence shown here is derived from an EMBL/GenBank/DDBJ whole genome shotgun (WGS) entry which is preliminary data.</text>
</comment>
<evidence type="ECO:0000313" key="3">
    <source>
        <dbReference type="Proteomes" id="UP001233172"/>
    </source>
</evidence>
<sequence length="93" mass="10457">CFGQVSDLFSINLYYILTNVWSVWFISLTMKMATHYQQCTPMIYKSSLPSHSAKRLSCIGSDPLYCTSMTSGVWMSAQGQGDQVCVQGYLGFF</sequence>